<evidence type="ECO:0000256" key="2">
    <source>
        <dbReference type="ARBA" id="ARBA00022737"/>
    </source>
</evidence>
<keyword evidence="2" id="KW-0677">Repeat</keyword>
<reference evidence="4" key="1">
    <citation type="submission" date="2022-07" db="EMBL/GenBank/DDBJ databases">
        <authorList>
            <person name="Macas J."/>
            <person name="Novak P."/>
            <person name="Neumann P."/>
        </authorList>
    </citation>
    <scope>NUCLEOTIDE SEQUENCE</scope>
</reference>
<dbReference type="PANTHER" id="PTHR47939:SF2">
    <property type="entry name" value="OS03G0782900 PROTEIN"/>
    <property type="match status" value="1"/>
</dbReference>
<dbReference type="InterPro" id="IPR050667">
    <property type="entry name" value="PPR-containing_protein"/>
</dbReference>
<evidence type="ECO:0008006" key="6">
    <source>
        <dbReference type="Google" id="ProtNLM"/>
    </source>
</evidence>
<organism evidence="4 5">
    <name type="scientific">Cuscuta epithymum</name>
    <dbReference type="NCBI Taxonomy" id="186058"/>
    <lineage>
        <taxon>Eukaryota</taxon>
        <taxon>Viridiplantae</taxon>
        <taxon>Streptophyta</taxon>
        <taxon>Embryophyta</taxon>
        <taxon>Tracheophyta</taxon>
        <taxon>Spermatophyta</taxon>
        <taxon>Magnoliopsida</taxon>
        <taxon>eudicotyledons</taxon>
        <taxon>Gunneridae</taxon>
        <taxon>Pentapetalae</taxon>
        <taxon>asterids</taxon>
        <taxon>lamiids</taxon>
        <taxon>Solanales</taxon>
        <taxon>Convolvulaceae</taxon>
        <taxon>Cuscuteae</taxon>
        <taxon>Cuscuta</taxon>
        <taxon>Cuscuta subgen. Cuscuta</taxon>
    </lineage>
</organism>
<dbReference type="PROSITE" id="PS51375">
    <property type="entry name" value="PPR"/>
    <property type="match status" value="4"/>
</dbReference>
<dbReference type="EMBL" id="CAMAPF010000076">
    <property type="protein sequence ID" value="CAH9093550.1"/>
    <property type="molecule type" value="Genomic_DNA"/>
</dbReference>
<evidence type="ECO:0000256" key="3">
    <source>
        <dbReference type="PROSITE-ProRule" id="PRU00708"/>
    </source>
</evidence>
<dbReference type="InterPro" id="IPR011990">
    <property type="entry name" value="TPR-like_helical_dom_sf"/>
</dbReference>
<protein>
    <recommendedName>
        <fullName evidence="6">Pentatricopeptide repeat-containing protein</fullName>
    </recommendedName>
</protein>
<keyword evidence="5" id="KW-1185">Reference proteome</keyword>
<gene>
    <name evidence="4" type="ORF">CEPIT_LOCUS12551</name>
</gene>
<comment type="caution">
    <text evidence="4">The sequence shown here is derived from an EMBL/GenBank/DDBJ whole genome shotgun (WGS) entry which is preliminary data.</text>
</comment>
<comment type="similarity">
    <text evidence="1">Belongs to the PPR family. P subfamily.</text>
</comment>
<name>A0AAV0D9N6_9ASTE</name>
<feature type="repeat" description="PPR" evidence="3">
    <location>
        <begin position="515"/>
        <end position="545"/>
    </location>
</feature>
<evidence type="ECO:0000313" key="5">
    <source>
        <dbReference type="Proteomes" id="UP001152523"/>
    </source>
</evidence>
<dbReference type="NCBIfam" id="TIGR00756">
    <property type="entry name" value="PPR"/>
    <property type="match status" value="4"/>
</dbReference>
<feature type="repeat" description="PPR" evidence="3">
    <location>
        <begin position="369"/>
        <end position="403"/>
    </location>
</feature>
<feature type="repeat" description="PPR" evidence="3">
    <location>
        <begin position="549"/>
        <end position="583"/>
    </location>
</feature>
<dbReference type="Pfam" id="PF13041">
    <property type="entry name" value="PPR_2"/>
    <property type="match status" value="2"/>
</dbReference>
<feature type="repeat" description="PPR" evidence="3">
    <location>
        <begin position="262"/>
        <end position="296"/>
    </location>
</feature>
<proteinExistence type="inferred from homology"/>
<dbReference type="PANTHER" id="PTHR47939">
    <property type="entry name" value="MEMBRANE-ASSOCIATED SALT-INDUCIBLE PROTEIN-LIKE"/>
    <property type="match status" value="1"/>
</dbReference>
<accession>A0AAV0D9N6</accession>
<dbReference type="Gene3D" id="1.25.40.10">
    <property type="entry name" value="Tetratricopeptide repeat domain"/>
    <property type="match status" value="3"/>
</dbReference>
<dbReference type="Pfam" id="PF01535">
    <property type="entry name" value="PPR"/>
    <property type="match status" value="1"/>
</dbReference>
<dbReference type="AlphaFoldDB" id="A0AAV0D9N6"/>
<evidence type="ECO:0000313" key="4">
    <source>
        <dbReference type="EMBL" id="CAH9093550.1"/>
    </source>
</evidence>
<dbReference type="Proteomes" id="UP001152523">
    <property type="component" value="Unassembled WGS sequence"/>
</dbReference>
<dbReference type="InterPro" id="IPR002885">
    <property type="entry name" value="PPR_rpt"/>
</dbReference>
<sequence length="596" mass="68091">MLPCRLQLAETLLRQKPHHLHHSNFPFSTPPITPLKPDWRAQVKHAQLVNQIAAIVTQRNRIHWASLLKPFNLNSSNFTPHLFLQIFRKTQSYPAASLCFFNYANKNLGFNPDLKSLCKLAGVLYASRLSTQSKPILDSLVQAYPTTLIVSSLIKDIDFDTRSSLLSSLLECYSNSRLLTQALEVYQKSKDCGGLVSVHSCNSLLRGFLEKNEIKLLWCFYCGMIRDGVSGNLFTWSLIAQALSKDGKFERIKKILDMGIYSPAMYDLIIEGYSKRGDFKSALLNLDEMHNKGFDPSFSTFSFILDGACEYHDVQVINDVITSMVGKGYLPNLLPNEYDSVIQKFCHLEKTFAAELFYRRAKNEMVDLKGTTYCSMLRSLSNARRVKDAIEFYNYMVAKNFDIIDNDKYLFPFLSVLCEEKPSEDVNRLLKGLIEKGLTLPLTPCLDKISKYINSQCENRWWKEAEELLNVTLDKGILPKSFCFTLLVKHYCFSRRIHSAISLHAKVEGLGGNFDVSTYVILLNGLFREKGIDEAIRIFDYMRAHNVLSSESFSIIIRGLCLEKNFGKAMSLHDEMLKMGLKPDRKKYKQLISGFK</sequence>
<evidence type="ECO:0000256" key="1">
    <source>
        <dbReference type="ARBA" id="ARBA00007626"/>
    </source>
</evidence>